<dbReference type="OrthoDB" id="3401376at2"/>
<dbReference type="EMBL" id="MCIB01000001">
    <property type="protein sequence ID" value="RKD34554.1"/>
    <property type="molecule type" value="Genomic_DNA"/>
</dbReference>
<sequence>MLSLKIGIVDEIYKQWEDITWIKVKIGNKEEQAVNYNKLTGGIKKGDKVVINTTAVDLSLGTGGTHFVIYNLSVKDKKLKGEGHIIKLRYTPMQFKCFAAEEQESPYHNIIKKFKSLNGLIVAVGTLHSMLGPVAAMIKWLKPNVKITYIMTDGGALPLPFSLTVKELKEKGIIDKTITIGHSFGGDYECINIYTGLIVAKEVIKSDVVIITMGPGIVGTGTKYGFSGIEQGYILDAVNTLQGKSFAIPRISFKDKRLRHSGLSHHTITNLNEITYSRVNLILPILDNEKNKIILNQIESSKIPKKHNIMFVDGSQIEKALRYFRLNITTMGRKYFDDKEYFYALGATGKAIAHQLQQNR</sequence>
<comment type="caution">
    <text evidence="1">The sequence shown here is derived from an EMBL/GenBank/DDBJ whole genome shotgun (WGS) entry which is preliminary data.</text>
</comment>
<reference evidence="1 2" key="1">
    <citation type="submission" date="2016-08" db="EMBL/GenBank/DDBJ databases">
        <title>Novel Firmicutes and Novel Genomes.</title>
        <authorList>
            <person name="Poppleton D.I."/>
            <person name="Gribaldo S."/>
        </authorList>
    </citation>
    <scope>NUCLEOTIDE SEQUENCE [LARGE SCALE GENOMIC DNA]</scope>
    <source>
        <strain evidence="1 2">CTT3</strain>
    </source>
</reference>
<dbReference type="Proteomes" id="UP000284177">
    <property type="component" value="Unassembled WGS sequence"/>
</dbReference>
<gene>
    <name evidence="1" type="ORF">BET03_01630</name>
</gene>
<dbReference type="AlphaFoldDB" id="A0A419TAN9"/>
<proteinExistence type="predicted"/>
<evidence type="ECO:0000313" key="1">
    <source>
        <dbReference type="EMBL" id="RKD34554.1"/>
    </source>
</evidence>
<organism evidence="1 2">
    <name type="scientific">Thermohalobacter berrensis</name>
    <dbReference type="NCBI Taxonomy" id="99594"/>
    <lineage>
        <taxon>Bacteria</taxon>
        <taxon>Bacillati</taxon>
        <taxon>Bacillota</taxon>
        <taxon>Tissierellia</taxon>
        <taxon>Tissierellales</taxon>
        <taxon>Thermohalobacteraceae</taxon>
        <taxon>Thermohalobacter</taxon>
    </lineage>
</organism>
<protein>
    <recommendedName>
        <fullName evidence="3">DUF3866 domain-containing protein</fullName>
    </recommendedName>
</protein>
<dbReference type="Pfam" id="PF12982">
    <property type="entry name" value="DUF3866"/>
    <property type="match status" value="1"/>
</dbReference>
<evidence type="ECO:0000313" key="2">
    <source>
        <dbReference type="Proteomes" id="UP000284177"/>
    </source>
</evidence>
<keyword evidence="2" id="KW-1185">Reference proteome</keyword>
<evidence type="ECO:0008006" key="3">
    <source>
        <dbReference type="Google" id="ProtNLM"/>
    </source>
</evidence>
<name>A0A419TAN9_9FIRM</name>
<accession>A0A419TAN9</accession>
<dbReference type="InterPro" id="IPR024479">
    <property type="entry name" value="DUF3866"/>
</dbReference>